<organism evidence="9 10">
    <name type="scientific">Litorivicinus lipolyticus</name>
    <dbReference type="NCBI Taxonomy" id="418701"/>
    <lineage>
        <taxon>Bacteria</taxon>
        <taxon>Pseudomonadati</taxon>
        <taxon>Pseudomonadota</taxon>
        <taxon>Gammaproteobacteria</taxon>
        <taxon>Oceanospirillales</taxon>
        <taxon>Litorivicinaceae</taxon>
        <taxon>Litorivicinus</taxon>
    </lineage>
</organism>
<evidence type="ECO:0000256" key="8">
    <source>
        <dbReference type="SAM" id="Phobius"/>
    </source>
</evidence>
<keyword evidence="6 8" id="KW-1133">Transmembrane helix</keyword>
<dbReference type="EMBL" id="CP045871">
    <property type="protein sequence ID" value="QGG80993.1"/>
    <property type="molecule type" value="Genomic_DNA"/>
</dbReference>
<comment type="similarity">
    <text evidence="2">Belongs to the MreD family.</text>
</comment>
<dbReference type="GO" id="GO:0008360">
    <property type="term" value="P:regulation of cell shape"/>
    <property type="evidence" value="ECO:0007669"/>
    <property type="project" value="UniProtKB-KW"/>
</dbReference>
<proteinExistence type="inferred from homology"/>
<gene>
    <name evidence="9" type="primary">mreD</name>
    <name evidence="9" type="ORF">GH975_10605</name>
</gene>
<evidence type="ECO:0000256" key="6">
    <source>
        <dbReference type="ARBA" id="ARBA00022989"/>
    </source>
</evidence>
<evidence type="ECO:0000313" key="9">
    <source>
        <dbReference type="EMBL" id="QGG80993.1"/>
    </source>
</evidence>
<evidence type="ECO:0000313" key="10">
    <source>
        <dbReference type="Proteomes" id="UP000388235"/>
    </source>
</evidence>
<dbReference type="KEGG" id="llp:GH975_10605"/>
<dbReference type="PANTHER" id="PTHR37484">
    <property type="entry name" value="ROD SHAPE-DETERMINING PROTEIN MRED"/>
    <property type="match status" value="1"/>
</dbReference>
<dbReference type="NCBIfam" id="TIGR03426">
    <property type="entry name" value="shape_MreD"/>
    <property type="match status" value="1"/>
</dbReference>
<reference evidence="9 10" key="1">
    <citation type="submission" date="2019-11" db="EMBL/GenBank/DDBJ databases">
        <authorList>
            <person name="Khan S.A."/>
            <person name="Jeon C.O."/>
            <person name="Chun B.H."/>
        </authorList>
    </citation>
    <scope>NUCLEOTIDE SEQUENCE [LARGE SCALE GENOMIC DNA]</scope>
    <source>
        <strain evidence="9 10">IMCC 1097</strain>
    </source>
</reference>
<dbReference type="OrthoDB" id="6647425at2"/>
<keyword evidence="3" id="KW-1003">Cell membrane</keyword>
<dbReference type="InterPro" id="IPR007227">
    <property type="entry name" value="Cell_shape_determining_MreD"/>
</dbReference>
<protein>
    <submittedName>
        <fullName evidence="9">Rod shape-determining protein MreD</fullName>
    </submittedName>
</protein>
<evidence type="ECO:0000256" key="4">
    <source>
        <dbReference type="ARBA" id="ARBA00022692"/>
    </source>
</evidence>
<sequence>MHPLTFVALCVLIGWVLTAVPLPSDYLLWWPVWAVLVQIWLALHVVRYSGIIASWLVGLCLDLLSGTPLGSQAFALSLCIYGLTLFRIRIRNMHPLQQSLMVGLAVSVFFAASLWIRVALGADLNPLIALASVATSILVWPLFAHALTTLHLRLMREA</sequence>
<feature type="transmembrane region" description="Helical" evidence="8">
    <location>
        <begin position="71"/>
        <end position="88"/>
    </location>
</feature>
<dbReference type="Proteomes" id="UP000388235">
    <property type="component" value="Chromosome"/>
</dbReference>
<evidence type="ECO:0000256" key="3">
    <source>
        <dbReference type="ARBA" id="ARBA00022475"/>
    </source>
</evidence>
<dbReference type="PANTHER" id="PTHR37484:SF1">
    <property type="entry name" value="ROD SHAPE-DETERMINING PROTEIN MRED"/>
    <property type="match status" value="1"/>
</dbReference>
<keyword evidence="7 8" id="KW-0472">Membrane</keyword>
<comment type="subcellular location">
    <subcellularLocation>
        <location evidence="1">Cell membrane</location>
        <topology evidence="1">Multi-pass membrane protein</topology>
    </subcellularLocation>
</comment>
<evidence type="ECO:0000256" key="7">
    <source>
        <dbReference type="ARBA" id="ARBA00023136"/>
    </source>
</evidence>
<accession>A0A5Q2QCG8</accession>
<dbReference type="RefSeq" id="WP_153714496.1">
    <property type="nucleotide sequence ID" value="NZ_CP045871.1"/>
</dbReference>
<evidence type="ECO:0000256" key="1">
    <source>
        <dbReference type="ARBA" id="ARBA00004651"/>
    </source>
</evidence>
<feature type="transmembrane region" description="Helical" evidence="8">
    <location>
        <begin position="126"/>
        <end position="147"/>
    </location>
</feature>
<dbReference type="GO" id="GO:0005886">
    <property type="term" value="C:plasma membrane"/>
    <property type="evidence" value="ECO:0007669"/>
    <property type="project" value="UniProtKB-SubCell"/>
</dbReference>
<keyword evidence="5" id="KW-0133">Cell shape</keyword>
<keyword evidence="4 8" id="KW-0812">Transmembrane</keyword>
<evidence type="ECO:0000256" key="2">
    <source>
        <dbReference type="ARBA" id="ARBA00007776"/>
    </source>
</evidence>
<dbReference type="AlphaFoldDB" id="A0A5Q2QCG8"/>
<name>A0A5Q2QCG8_9GAMM</name>
<evidence type="ECO:0000256" key="5">
    <source>
        <dbReference type="ARBA" id="ARBA00022960"/>
    </source>
</evidence>
<keyword evidence="10" id="KW-1185">Reference proteome</keyword>
<dbReference type="Pfam" id="PF04093">
    <property type="entry name" value="MreD"/>
    <property type="match status" value="1"/>
</dbReference>
<feature type="transmembrane region" description="Helical" evidence="8">
    <location>
        <begin position="100"/>
        <end position="120"/>
    </location>
</feature>
<feature type="transmembrane region" description="Helical" evidence="8">
    <location>
        <begin position="28"/>
        <end position="43"/>
    </location>
</feature>
<dbReference type="InterPro" id="IPR026034">
    <property type="entry name" value="MreD_proteobac"/>
</dbReference>